<dbReference type="AlphaFoldDB" id="A0A392W6G5"/>
<comment type="caution">
    <text evidence="1">The sequence shown here is derived from an EMBL/GenBank/DDBJ whole genome shotgun (WGS) entry which is preliminary data.</text>
</comment>
<proteinExistence type="predicted"/>
<name>A0A392W6G5_9FABA</name>
<sequence length="58" mass="6449">ELVSIHKRALAFPSVKRIIVTGCPNLRKLPLNSSFASKDNLIAIQGERDRVVGQFRMG</sequence>
<evidence type="ECO:0000313" key="1">
    <source>
        <dbReference type="EMBL" id="MCI95927.1"/>
    </source>
</evidence>
<organism evidence="1 2">
    <name type="scientific">Trifolium medium</name>
    <dbReference type="NCBI Taxonomy" id="97028"/>
    <lineage>
        <taxon>Eukaryota</taxon>
        <taxon>Viridiplantae</taxon>
        <taxon>Streptophyta</taxon>
        <taxon>Embryophyta</taxon>
        <taxon>Tracheophyta</taxon>
        <taxon>Spermatophyta</taxon>
        <taxon>Magnoliopsida</taxon>
        <taxon>eudicotyledons</taxon>
        <taxon>Gunneridae</taxon>
        <taxon>Pentapetalae</taxon>
        <taxon>rosids</taxon>
        <taxon>fabids</taxon>
        <taxon>Fabales</taxon>
        <taxon>Fabaceae</taxon>
        <taxon>Papilionoideae</taxon>
        <taxon>50 kb inversion clade</taxon>
        <taxon>NPAAA clade</taxon>
        <taxon>Hologalegina</taxon>
        <taxon>IRL clade</taxon>
        <taxon>Trifolieae</taxon>
        <taxon>Trifolium</taxon>
    </lineage>
</organism>
<dbReference type="EMBL" id="LXQA011400471">
    <property type="protein sequence ID" value="MCI95927.1"/>
    <property type="molecule type" value="Genomic_DNA"/>
</dbReference>
<keyword evidence="2" id="KW-1185">Reference proteome</keyword>
<accession>A0A392W6G5</accession>
<dbReference type="Proteomes" id="UP000265520">
    <property type="component" value="Unassembled WGS sequence"/>
</dbReference>
<protein>
    <submittedName>
        <fullName evidence="1">Disease resistance protein</fullName>
    </submittedName>
</protein>
<feature type="non-terminal residue" evidence="1">
    <location>
        <position position="1"/>
    </location>
</feature>
<evidence type="ECO:0000313" key="2">
    <source>
        <dbReference type="Proteomes" id="UP000265520"/>
    </source>
</evidence>
<reference evidence="1 2" key="1">
    <citation type="journal article" date="2018" name="Front. Plant Sci.">
        <title>Red Clover (Trifolium pratense) and Zigzag Clover (T. medium) - A Picture of Genomic Similarities and Differences.</title>
        <authorList>
            <person name="Dluhosova J."/>
            <person name="Istvanek J."/>
            <person name="Nedelnik J."/>
            <person name="Repkova J."/>
        </authorList>
    </citation>
    <scope>NUCLEOTIDE SEQUENCE [LARGE SCALE GENOMIC DNA]</scope>
    <source>
        <strain evidence="2">cv. 10/8</strain>
        <tissue evidence="1">Leaf</tissue>
    </source>
</reference>